<dbReference type="Proteomes" id="UP000726737">
    <property type="component" value="Unassembled WGS sequence"/>
</dbReference>
<feature type="region of interest" description="Disordered" evidence="1">
    <location>
        <begin position="206"/>
        <end position="238"/>
    </location>
</feature>
<evidence type="ECO:0000256" key="1">
    <source>
        <dbReference type="SAM" id="MobiDB-lite"/>
    </source>
</evidence>
<dbReference type="AlphaFoldDB" id="A0A9P6TV33"/>
<proteinExistence type="predicted"/>
<comment type="caution">
    <text evidence="2">The sequence shown here is derived from an EMBL/GenBank/DDBJ whole genome shotgun (WGS) entry which is preliminary data.</text>
</comment>
<evidence type="ECO:0000313" key="2">
    <source>
        <dbReference type="EMBL" id="KAG0248456.1"/>
    </source>
</evidence>
<organism evidence="2 3">
    <name type="scientific">Mortierella polycephala</name>
    <dbReference type="NCBI Taxonomy" id="41804"/>
    <lineage>
        <taxon>Eukaryota</taxon>
        <taxon>Fungi</taxon>
        <taxon>Fungi incertae sedis</taxon>
        <taxon>Mucoromycota</taxon>
        <taxon>Mortierellomycotina</taxon>
        <taxon>Mortierellomycetes</taxon>
        <taxon>Mortierellales</taxon>
        <taxon>Mortierellaceae</taxon>
        <taxon>Mortierella</taxon>
    </lineage>
</organism>
<gene>
    <name evidence="2" type="ORF">BG011_010260</name>
</gene>
<reference evidence="2" key="1">
    <citation type="journal article" date="2020" name="Fungal Divers.">
        <title>Resolving the Mortierellaceae phylogeny through synthesis of multi-gene phylogenetics and phylogenomics.</title>
        <authorList>
            <person name="Vandepol N."/>
            <person name="Liber J."/>
            <person name="Desiro A."/>
            <person name="Na H."/>
            <person name="Kennedy M."/>
            <person name="Barry K."/>
            <person name="Grigoriev I.V."/>
            <person name="Miller A.N."/>
            <person name="O'Donnell K."/>
            <person name="Stajich J.E."/>
            <person name="Bonito G."/>
        </authorList>
    </citation>
    <scope>NUCLEOTIDE SEQUENCE</scope>
    <source>
        <strain evidence="2">KOD948</strain>
    </source>
</reference>
<sequence length="238" mass="26052">MAVISFDLTVTSTSTDVEHLMIILNPNLIMNTGKNYESYFPVAWKVLIFSSNEFPQKPAPITISYKSDVTAIIQQIDSGNIVTAADYEPIQDAGTVFDITLDQDVAKLVDTKKRRTDFTTVIVDKQQNPYYVGLGDSHAKSYLTMQVQPENAIGFKYTPEFAIVPVGKTVEGSKVVSGTTLKPWFSFNLDDVTNTSPSITYDGEKIASEDGINTTSHGADEEVFGGGPEHAQEPPTDL</sequence>
<accession>A0A9P6TV33</accession>
<protein>
    <submittedName>
        <fullName evidence="2">Uncharacterized protein</fullName>
    </submittedName>
</protein>
<dbReference type="EMBL" id="JAAAJA010000991">
    <property type="protein sequence ID" value="KAG0248456.1"/>
    <property type="molecule type" value="Genomic_DNA"/>
</dbReference>
<keyword evidence="3" id="KW-1185">Reference proteome</keyword>
<dbReference type="OrthoDB" id="2411030at2759"/>
<name>A0A9P6TV33_9FUNG</name>
<evidence type="ECO:0000313" key="3">
    <source>
        <dbReference type="Proteomes" id="UP000726737"/>
    </source>
</evidence>